<evidence type="ECO:0000313" key="10">
    <source>
        <dbReference type="Proteomes" id="UP000007875"/>
    </source>
</evidence>
<dbReference type="eggNOG" id="KOG1311">
    <property type="taxonomic scope" value="Eukaryota"/>
</dbReference>
<keyword evidence="4 7" id="KW-1133">Transmembrane helix</keyword>
<evidence type="ECO:0000256" key="7">
    <source>
        <dbReference type="RuleBase" id="RU079119"/>
    </source>
</evidence>
<comment type="domain">
    <text evidence="7">The DHHC domain is required for palmitoyltransferase activity.</text>
</comment>
<sequence length="335" mass="37898">MCGRNQITGTNKTDETPLVRKNGWNQPVNGLQVFSWILLVYFAVLFYAVEGIALTRFWWPVAFTIVSVCYVINVTFHVLATTINPADDNSLKWKKSSKPAAKFDRKKHRHVIENSYCHICEANVGDKSKHCSACNKCVSVFDHHCKWLNNCVGEKNYRYFVATIVSAILGSIAMVVISFYVFIKSIPYVSSNGASIIGTEYVWWRTSVAVAVVMLIFIALKIFFLVTAVILFVQLLLFHAMLNYRNITTYEYVMRNEKRKVEKKAKAKESDASSDDGAFCNEPIGIASETQRFQTRRRSLSTTLDSSMTNDMTSSTVRGFPTLSMTSATSFDSFF</sequence>
<dbReference type="GO" id="GO:0005783">
    <property type="term" value="C:endoplasmic reticulum"/>
    <property type="evidence" value="ECO:0007669"/>
    <property type="project" value="TreeGrafter"/>
</dbReference>
<dbReference type="Proteomes" id="UP000007875">
    <property type="component" value="Unassembled WGS sequence"/>
</dbReference>
<keyword evidence="5 7" id="KW-0472">Membrane</keyword>
<evidence type="ECO:0000256" key="3">
    <source>
        <dbReference type="ARBA" id="ARBA00022692"/>
    </source>
</evidence>
<evidence type="ECO:0000256" key="5">
    <source>
        <dbReference type="ARBA" id="ARBA00023136"/>
    </source>
</evidence>
<comment type="subcellular location">
    <subcellularLocation>
        <location evidence="1">Membrane</location>
        <topology evidence="1">Multi-pass membrane protein</topology>
    </subcellularLocation>
</comment>
<dbReference type="HOGENOM" id="CLU_020283_1_1_1"/>
<dbReference type="GeneTree" id="ENSGT00940000169903"/>
<feature type="transmembrane region" description="Helical" evidence="7">
    <location>
        <begin position="30"/>
        <end position="49"/>
    </location>
</feature>
<dbReference type="GO" id="GO:0019706">
    <property type="term" value="F:protein-cysteine S-palmitoyltransferase activity"/>
    <property type="evidence" value="ECO:0007669"/>
    <property type="project" value="UniProtKB-EC"/>
</dbReference>
<dbReference type="InterPro" id="IPR039859">
    <property type="entry name" value="PFA4/ZDH16/20/ERF2-like"/>
</dbReference>
<comment type="catalytic activity">
    <reaction evidence="7">
        <text>L-cysteinyl-[protein] + hexadecanoyl-CoA = S-hexadecanoyl-L-cysteinyl-[protein] + CoA</text>
        <dbReference type="Rhea" id="RHEA:36683"/>
        <dbReference type="Rhea" id="RHEA-COMP:10131"/>
        <dbReference type="Rhea" id="RHEA-COMP:11032"/>
        <dbReference type="ChEBI" id="CHEBI:29950"/>
        <dbReference type="ChEBI" id="CHEBI:57287"/>
        <dbReference type="ChEBI" id="CHEBI:57379"/>
        <dbReference type="ChEBI" id="CHEBI:74151"/>
        <dbReference type="EC" id="2.3.1.225"/>
    </reaction>
</comment>
<evidence type="ECO:0000256" key="4">
    <source>
        <dbReference type="ARBA" id="ARBA00022989"/>
    </source>
</evidence>
<dbReference type="InParanoid" id="H2YXL5"/>
<keyword evidence="10" id="KW-1185">Reference proteome</keyword>
<feature type="transmembrane region" description="Helical" evidence="7">
    <location>
        <begin position="159"/>
        <end position="183"/>
    </location>
</feature>
<evidence type="ECO:0000256" key="1">
    <source>
        <dbReference type="ARBA" id="ARBA00004141"/>
    </source>
</evidence>
<feature type="transmembrane region" description="Helical" evidence="7">
    <location>
        <begin position="61"/>
        <end position="86"/>
    </location>
</feature>
<keyword evidence="2 7" id="KW-0808">Transferase</keyword>
<evidence type="ECO:0000313" key="9">
    <source>
        <dbReference type="Ensembl" id="ENSCSAVP00000010076.1"/>
    </source>
</evidence>
<dbReference type="GO" id="GO:0006612">
    <property type="term" value="P:protein targeting to membrane"/>
    <property type="evidence" value="ECO:0007669"/>
    <property type="project" value="TreeGrafter"/>
</dbReference>
<dbReference type="GO" id="GO:0005794">
    <property type="term" value="C:Golgi apparatus"/>
    <property type="evidence" value="ECO:0007669"/>
    <property type="project" value="TreeGrafter"/>
</dbReference>
<reference evidence="10" key="1">
    <citation type="submission" date="2003-08" db="EMBL/GenBank/DDBJ databases">
        <authorList>
            <person name="Birren B."/>
            <person name="Nusbaum C."/>
            <person name="Abebe A."/>
            <person name="Abouelleil A."/>
            <person name="Adekoya E."/>
            <person name="Ait-zahra M."/>
            <person name="Allen N."/>
            <person name="Allen T."/>
            <person name="An P."/>
            <person name="Anderson M."/>
            <person name="Anderson S."/>
            <person name="Arachchi H."/>
            <person name="Armbruster J."/>
            <person name="Bachantsang P."/>
            <person name="Baldwin J."/>
            <person name="Barry A."/>
            <person name="Bayul T."/>
            <person name="Blitshsteyn B."/>
            <person name="Bloom T."/>
            <person name="Blye J."/>
            <person name="Boguslavskiy L."/>
            <person name="Borowsky M."/>
            <person name="Boukhgalter B."/>
            <person name="Brunache A."/>
            <person name="Butler J."/>
            <person name="Calixte N."/>
            <person name="Calvo S."/>
            <person name="Camarata J."/>
            <person name="Campo K."/>
            <person name="Chang J."/>
            <person name="Cheshatsang Y."/>
            <person name="Citroen M."/>
            <person name="Collymore A."/>
            <person name="Considine T."/>
            <person name="Cook A."/>
            <person name="Cooke P."/>
            <person name="Corum B."/>
            <person name="Cuomo C."/>
            <person name="David R."/>
            <person name="Dawoe T."/>
            <person name="Degray S."/>
            <person name="Dodge S."/>
            <person name="Dooley K."/>
            <person name="Dorje P."/>
            <person name="Dorjee K."/>
            <person name="Dorris L."/>
            <person name="Duffey N."/>
            <person name="Dupes A."/>
            <person name="Elkins T."/>
            <person name="Engels R."/>
            <person name="Erickson J."/>
            <person name="Farina A."/>
            <person name="Faro S."/>
            <person name="Ferreira P."/>
            <person name="Fischer H."/>
            <person name="Fitzgerald M."/>
            <person name="Foley K."/>
            <person name="Gage D."/>
            <person name="Galagan J."/>
            <person name="Gearin G."/>
            <person name="Gnerre S."/>
            <person name="Gnirke A."/>
            <person name="Goyette A."/>
            <person name="Graham J."/>
            <person name="Grandbois E."/>
            <person name="Gyaltsen K."/>
            <person name="Hafez N."/>
            <person name="Hagopian D."/>
            <person name="Hagos B."/>
            <person name="Hall J."/>
            <person name="Hatcher B."/>
            <person name="Heller A."/>
            <person name="Higgins H."/>
            <person name="Honan T."/>
            <person name="Horn A."/>
            <person name="Houde N."/>
            <person name="Hughes L."/>
            <person name="Hulme W."/>
            <person name="Husby E."/>
            <person name="Iliev I."/>
            <person name="Jaffe D."/>
            <person name="Jones C."/>
            <person name="Kamal M."/>
            <person name="Kamat A."/>
            <person name="Kamvysselis M."/>
            <person name="Karlsson E."/>
            <person name="Kells C."/>
            <person name="Kieu A."/>
            <person name="Kisner P."/>
            <person name="Kodira C."/>
            <person name="Kulbokas E."/>
            <person name="Labutti K."/>
            <person name="Lama D."/>
            <person name="Landers T."/>
            <person name="Leger J."/>
            <person name="Levine S."/>
            <person name="Lewis D."/>
            <person name="Lewis T."/>
            <person name="Lindblad-toh K."/>
            <person name="Liu X."/>
            <person name="Lokyitsang T."/>
            <person name="Lokyitsang Y."/>
            <person name="Lucien O."/>
            <person name="Lui A."/>
            <person name="Ma L.J."/>
            <person name="Mabbitt R."/>
            <person name="Macdonald J."/>
            <person name="Maclean C."/>
            <person name="Major J."/>
            <person name="Manning J."/>
            <person name="Marabella R."/>
            <person name="Maru K."/>
            <person name="Matthews C."/>
            <person name="Mauceli E."/>
            <person name="Mccarthy M."/>
            <person name="Mcdonough S."/>
            <person name="Mcghee T."/>
            <person name="Meldrim J."/>
            <person name="Meneus L."/>
            <person name="Mesirov J."/>
            <person name="Mihalev A."/>
            <person name="Mihova T."/>
            <person name="Mikkelsen T."/>
            <person name="Mlenga V."/>
            <person name="Moru K."/>
            <person name="Mozes J."/>
            <person name="Mulrain L."/>
            <person name="Munson G."/>
            <person name="Naylor J."/>
            <person name="Newes C."/>
            <person name="Nguyen C."/>
            <person name="Nguyen N."/>
            <person name="Nguyen T."/>
            <person name="Nicol R."/>
            <person name="Nielsen C."/>
            <person name="Nizzari M."/>
            <person name="Norbu C."/>
            <person name="Norbu N."/>
            <person name="O'donnell P."/>
            <person name="Okoawo O."/>
            <person name="O'leary S."/>
            <person name="Omotosho B."/>
            <person name="O'neill K."/>
            <person name="Osman S."/>
            <person name="Parker S."/>
            <person name="Perrin D."/>
            <person name="Phunkhang P."/>
            <person name="Piqani B."/>
            <person name="Purcell S."/>
            <person name="Rachupka T."/>
            <person name="Ramasamy U."/>
            <person name="Rameau R."/>
            <person name="Ray V."/>
            <person name="Raymond C."/>
            <person name="Retta R."/>
            <person name="Richardson S."/>
            <person name="Rise C."/>
            <person name="Rodriguez J."/>
            <person name="Rogers J."/>
            <person name="Rogov P."/>
            <person name="Rutman M."/>
            <person name="Schupbach R."/>
            <person name="Seaman C."/>
            <person name="Settipalli S."/>
            <person name="Sharpe T."/>
            <person name="Sheridan J."/>
            <person name="Sherpa N."/>
            <person name="Shi J."/>
            <person name="Smirnov S."/>
            <person name="Smith C."/>
            <person name="Sougnez C."/>
            <person name="Spencer B."/>
            <person name="Stalker J."/>
            <person name="Stange-thomann N."/>
            <person name="Stavropoulos S."/>
            <person name="Stetson K."/>
            <person name="Stone C."/>
            <person name="Stone S."/>
            <person name="Stubbs M."/>
            <person name="Talamas J."/>
            <person name="Tchuinga P."/>
            <person name="Tenzing P."/>
            <person name="Tesfaye S."/>
            <person name="Theodore J."/>
            <person name="Thoulutsang Y."/>
            <person name="Topham K."/>
            <person name="Towey S."/>
            <person name="Tsamla T."/>
            <person name="Tsomo N."/>
            <person name="Vallee D."/>
            <person name="Vassiliev H."/>
            <person name="Venkataraman V."/>
            <person name="Vinson J."/>
            <person name="Vo A."/>
            <person name="Wade C."/>
            <person name="Wang S."/>
            <person name="Wangchuk T."/>
            <person name="Wangdi T."/>
            <person name="Whittaker C."/>
            <person name="Wilkinson J."/>
            <person name="Wu Y."/>
            <person name="Wyman D."/>
            <person name="Yadav S."/>
            <person name="Yang S."/>
            <person name="Yang X."/>
            <person name="Yeager S."/>
            <person name="Yee E."/>
            <person name="Young G."/>
            <person name="Zainoun J."/>
            <person name="Zembeck L."/>
            <person name="Zimmer A."/>
            <person name="Zody M."/>
            <person name="Lander E."/>
        </authorList>
    </citation>
    <scope>NUCLEOTIDE SEQUENCE [LARGE SCALE GENOMIC DNA]</scope>
</reference>
<feature type="domain" description="Palmitoyltransferase DHHC" evidence="8">
    <location>
        <begin position="112"/>
        <end position="254"/>
    </location>
</feature>
<evidence type="ECO:0000256" key="2">
    <source>
        <dbReference type="ARBA" id="ARBA00022679"/>
    </source>
</evidence>
<evidence type="ECO:0000256" key="6">
    <source>
        <dbReference type="ARBA" id="ARBA00023315"/>
    </source>
</evidence>
<keyword evidence="6 7" id="KW-0012">Acyltransferase</keyword>
<dbReference type="GO" id="GO:0016020">
    <property type="term" value="C:membrane"/>
    <property type="evidence" value="ECO:0007669"/>
    <property type="project" value="UniProtKB-SubCell"/>
</dbReference>
<dbReference type="Pfam" id="PF01529">
    <property type="entry name" value="DHHC"/>
    <property type="match status" value="1"/>
</dbReference>
<dbReference type="InterPro" id="IPR001594">
    <property type="entry name" value="Palmitoyltrfase_DHHC"/>
</dbReference>
<feature type="transmembrane region" description="Helical" evidence="7">
    <location>
        <begin position="208"/>
        <end position="238"/>
    </location>
</feature>
<keyword evidence="3 7" id="KW-0812">Transmembrane</keyword>
<reference evidence="9" key="2">
    <citation type="submission" date="2025-08" db="UniProtKB">
        <authorList>
            <consortium name="Ensembl"/>
        </authorList>
    </citation>
    <scope>IDENTIFICATION</scope>
</reference>
<proteinExistence type="inferred from homology"/>
<name>H2YXL5_CIOSA</name>
<dbReference type="PANTHER" id="PTHR22883">
    <property type="entry name" value="ZINC FINGER DHHC DOMAIN CONTAINING PROTEIN"/>
    <property type="match status" value="1"/>
</dbReference>
<dbReference type="PANTHER" id="PTHR22883:SF203">
    <property type="entry name" value="PALMITOYLTRANSFERASE"/>
    <property type="match status" value="1"/>
</dbReference>
<dbReference type="OMA" id="ICGFVEP"/>
<dbReference type="EC" id="2.3.1.225" evidence="7"/>
<dbReference type="PROSITE" id="PS50216">
    <property type="entry name" value="DHHC"/>
    <property type="match status" value="1"/>
</dbReference>
<reference evidence="9" key="3">
    <citation type="submission" date="2025-09" db="UniProtKB">
        <authorList>
            <consortium name="Ensembl"/>
        </authorList>
    </citation>
    <scope>IDENTIFICATION</scope>
</reference>
<evidence type="ECO:0000259" key="8">
    <source>
        <dbReference type="Pfam" id="PF01529"/>
    </source>
</evidence>
<dbReference type="STRING" id="51511.ENSCSAVP00000010076"/>
<comment type="similarity">
    <text evidence="7">Belongs to the DHHC palmitoyltransferase family.</text>
</comment>
<dbReference type="Ensembl" id="ENSCSAVT00000010198.1">
    <property type="protein sequence ID" value="ENSCSAVP00000010076.1"/>
    <property type="gene ID" value="ENSCSAVG00000005943.1"/>
</dbReference>
<accession>H2YXL5</accession>
<dbReference type="AlphaFoldDB" id="H2YXL5"/>
<organism evidence="9 10">
    <name type="scientific">Ciona savignyi</name>
    <name type="common">Pacific transparent sea squirt</name>
    <dbReference type="NCBI Taxonomy" id="51511"/>
    <lineage>
        <taxon>Eukaryota</taxon>
        <taxon>Metazoa</taxon>
        <taxon>Chordata</taxon>
        <taxon>Tunicata</taxon>
        <taxon>Ascidiacea</taxon>
        <taxon>Phlebobranchia</taxon>
        <taxon>Cionidae</taxon>
        <taxon>Ciona</taxon>
    </lineage>
</organism>
<protein>
    <recommendedName>
        <fullName evidence="7">Palmitoyltransferase</fullName>
        <ecNumber evidence="7">2.3.1.225</ecNumber>
    </recommendedName>
</protein>